<evidence type="ECO:0000256" key="1">
    <source>
        <dbReference type="SAM" id="MobiDB-lite"/>
    </source>
</evidence>
<comment type="caution">
    <text evidence="2">The sequence shown here is derived from an EMBL/GenBank/DDBJ whole genome shotgun (WGS) entry which is preliminary data.</text>
</comment>
<gene>
    <name evidence="2" type="ORF">KSP40_PGU019635</name>
</gene>
<proteinExistence type="predicted"/>
<sequence length="91" mass="9821">MGFLAIDAYRDSSPKPPPEAVGCIRSLPLTRASPHRVCLLLQQKMDFGPHLTLLLDATTSEGKFLPFTSLAPPSSSDPSSKQGTNLGIEWL</sequence>
<evidence type="ECO:0000313" key="3">
    <source>
        <dbReference type="Proteomes" id="UP001412067"/>
    </source>
</evidence>
<keyword evidence="3" id="KW-1185">Reference proteome</keyword>
<organism evidence="2 3">
    <name type="scientific">Platanthera guangdongensis</name>
    <dbReference type="NCBI Taxonomy" id="2320717"/>
    <lineage>
        <taxon>Eukaryota</taxon>
        <taxon>Viridiplantae</taxon>
        <taxon>Streptophyta</taxon>
        <taxon>Embryophyta</taxon>
        <taxon>Tracheophyta</taxon>
        <taxon>Spermatophyta</taxon>
        <taxon>Magnoliopsida</taxon>
        <taxon>Liliopsida</taxon>
        <taxon>Asparagales</taxon>
        <taxon>Orchidaceae</taxon>
        <taxon>Orchidoideae</taxon>
        <taxon>Orchideae</taxon>
        <taxon>Orchidinae</taxon>
        <taxon>Platanthera</taxon>
    </lineage>
</organism>
<dbReference type="Proteomes" id="UP001412067">
    <property type="component" value="Unassembled WGS sequence"/>
</dbReference>
<dbReference type="EMBL" id="JBBWWR010000014">
    <property type="protein sequence ID" value="KAK8953254.1"/>
    <property type="molecule type" value="Genomic_DNA"/>
</dbReference>
<protein>
    <submittedName>
        <fullName evidence="2">Uncharacterized protein</fullName>
    </submittedName>
</protein>
<accession>A0ABR2LXK6</accession>
<evidence type="ECO:0000313" key="2">
    <source>
        <dbReference type="EMBL" id="KAK8953254.1"/>
    </source>
</evidence>
<name>A0ABR2LXK6_9ASPA</name>
<feature type="region of interest" description="Disordered" evidence="1">
    <location>
        <begin position="69"/>
        <end position="91"/>
    </location>
</feature>
<reference evidence="2 3" key="1">
    <citation type="journal article" date="2022" name="Nat. Plants">
        <title>Genomes of leafy and leafless Platanthera orchids illuminate the evolution of mycoheterotrophy.</title>
        <authorList>
            <person name="Li M.H."/>
            <person name="Liu K.W."/>
            <person name="Li Z."/>
            <person name="Lu H.C."/>
            <person name="Ye Q.L."/>
            <person name="Zhang D."/>
            <person name="Wang J.Y."/>
            <person name="Li Y.F."/>
            <person name="Zhong Z.M."/>
            <person name="Liu X."/>
            <person name="Yu X."/>
            <person name="Liu D.K."/>
            <person name="Tu X.D."/>
            <person name="Liu B."/>
            <person name="Hao Y."/>
            <person name="Liao X.Y."/>
            <person name="Jiang Y.T."/>
            <person name="Sun W.H."/>
            <person name="Chen J."/>
            <person name="Chen Y.Q."/>
            <person name="Ai Y."/>
            <person name="Zhai J.W."/>
            <person name="Wu S.S."/>
            <person name="Zhou Z."/>
            <person name="Hsiao Y.Y."/>
            <person name="Wu W.L."/>
            <person name="Chen Y.Y."/>
            <person name="Lin Y.F."/>
            <person name="Hsu J.L."/>
            <person name="Li C.Y."/>
            <person name="Wang Z.W."/>
            <person name="Zhao X."/>
            <person name="Zhong W.Y."/>
            <person name="Ma X.K."/>
            <person name="Ma L."/>
            <person name="Huang J."/>
            <person name="Chen G.Z."/>
            <person name="Huang M.Z."/>
            <person name="Huang L."/>
            <person name="Peng D.H."/>
            <person name="Luo Y.B."/>
            <person name="Zou S.Q."/>
            <person name="Chen S.P."/>
            <person name="Lan S."/>
            <person name="Tsai W.C."/>
            <person name="Van de Peer Y."/>
            <person name="Liu Z.J."/>
        </authorList>
    </citation>
    <scope>NUCLEOTIDE SEQUENCE [LARGE SCALE GENOMIC DNA]</scope>
    <source>
        <strain evidence="2">Lor288</strain>
    </source>
</reference>